<organism evidence="2 3">
    <name type="scientific">Populus trichocarpa</name>
    <name type="common">Western balsam poplar</name>
    <name type="synonym">Populus balsamifera subsp. trichocarpa</name>
    <dbReference type="NCBI Taxonomy" id="3694"/>
    <lineage>
        <taxon>Eukaryota</taxon>
        <taxon>Viridiplantae</taxon>
        <taxon>Streptophyta</taxon>
        <taxon>Embryophyta</taxon>
        <taxon>Tracheophyta</taxon>
        <taxon>Spermatophyta</taxon>
        <taxon>Magnoliopsida</taxon>
        <taxon>eudicotyledons</taxon>
        <taxon>Gunneridae</taxon>
        <taxon>Pentapetalae</taxon>
        <taxon>rosids</taxon>
        <taxon>fabids</taxon>
        <taxon>Malpighiales</taxon>
        <taxon>Salicaceae</taxon>
        <taxon>Saliceae</taxon>
        <taxon>Populus</taxon>
    </lineage>
</organism>
<evidence type="ECO:0000313" key="3">
    <source>
        <dbReference type="Proteomes" id="UP000006729"/>
    </source>
</evidence>
<reference evidence="2 3" key="1">
    <citation type="journal article" date="2006" name="Science">
        <title>The genome of black cottonwood, Populus trichocarpa (Torr. &amp; Gray).</title>
        <authorList>
            <person name="Tuskan G.A."/>
            <person name="Difazio S."/>
            <person name="Jansson S."/>
            <person name="Bohlmann J."/>
            <person name="Grigoriev I."/>
            <person name="Hellsten U."/>
            <person name="Putnam N."/>
            <person name="Ralph S."/>
            <person name="Rombauts S."/>
            <person name="Salamov A."/>
            <person name="Schein J."/>
            <person name="Sterck L."/>
            <person name="Aerts A."/>
            <person name="Bhalerao R.R."/>
            <person name="Bhalerao R.P."/>
            <person name="Blaudez D."/>
            <person name="Boerjan W."/>
            <person name="Brun A."/>
            <person name="Brunner A."/>
            <person name="Busov V."/>
            <person name="Campbell M."/>
            <person name="Carlson J."/>
            <person name="Chalot M."/>
            <person name="Chapman J."/>
            <person name="Chen G.L."/>
            <person name="Cooper D."/>
            <person name="Coutinho P.M."/>
            <person name="Couturier J."/>
            <person name="Covert S."/>
            <person name="Cronk Q."/>
            <person name="Cunningham R."/>
            <person name="Davis J."/>
            <person name="Degroeve S."/>
            <person name="Dejardin A."/>
            <person name="Depamphilis C."/>
            <person name="Detter J."/>
            <person name="Dirks B."/>
            <person name="Dubchak I."/>
            <person name="Duplessis S."/>
            <person name="Ehlting J."/>
            <person name="Ellis B."/>
            <person name="Gendler K."/>
            <person name="Goodstein D."/>
            <person name="Gribskov M."/>
            <person name="Grimwood J."/>
            <person name="Groover A."/>
            <person name="Gunter L."/>
            <person name="Hamberger B."/>
            <person name="Heinze B."/>
            <person name="Helariutta Y."/>
            <person name="Henrissat B."/>
            <person name="Holligan D."/>
            <person name="Holt R."/>
            <person name="Huang W."/>
            <person name="Islam-Faridi N."/>
            <person name="Jones S."/>
            <person name="Jones-Rhoades M."/>
            <person name="Jorgensen R."/>
            <person name="Joshi C."/>
            <person name="Kangasjarvi J."/>
            <person name="Karlsson J."/>
            <person name="Kelleher C."/>
            <person name="Kirkpatrick R."/>
            <person name="Kirst M."/>
            <person name="Kohler A."/>
            <person name="Kalluri U."/>
            <person name="Larimer F."/>
            <person name="Leebens-Mack J."/>
            <person name="Leple J.C."/>
            <person name="Locascio P."/>
            <person name="Lou Y."/>
            <person name="Lucas S."/>
            <person name="Martin F."/>
            <person name="Montanini B."/>
            <person name="Napoli C."/>
            <person name="Nelson D.R."/>
            <person name="Nelson C."/>
            <person name="Nieminen K."/>
            <person name="Nilsson O."/>
            <person name="Pereda V."/>
            <person name="Peter G."/>
            <person name="Philippe R."/>
            <person name="Pilate G."/>
            <person name="Poliakov A."/>
            <person name="Razumovskaya J."/>
            <person name="Richardson P."/>
            <person name="Rinaldi C."/>
            <person name="Ritland K."/>
            <person name="Rouze P."/>
            <person name="Ryaboy D."/>
            <person name="Schmutz J."/>
            <person name="Schrader J."/>
            <person name="Segerman B."/>
            <person name="Shin H."/>
            <person name="Siddiqui A."/>
            <person name="Sterky F."/>
            <person name="Terry A."/>
            <person name="Tsai C.J."/>
            <person name="Uberbacher E."/>
            <person name="Unneberg P."/>
            <person name="Vahala J."/>
            <person name="Wall K."/>
            <person name="Wessler S."/>
            <person name="Yang G."/>
            <person name="Yin T."/>
            <person name="Douglas C."/>
            <person name="Marra M."/>
            <person name="Sandberg G."/>
            <person name="Van de Peer Y."/>
            <person name="Rokhsar D."/>
        </authorList>
    </citation>
    <scope>NUCLEOTIDE SEQUENCE [LARGE SCALE GENOMIC DNA]</scope>
    <source>
        <strain evidence="3">cv. Nisqually</strain>
    </source>
</reference>
<dbReference type="InParanoid" id="A0A2K1X9D6"/>
<dbReference type="AlphaFoldDB" id="A0A2K1X9D6"/>
<name>A0A2K1X9D6_POPTR</name>
<dbReference type="Proteomes" id="UP000006729">
    <property type="component" value="Chromosome 16"/>
</dbReference>
<gene>
    <name evidence="2" type="ORF">POPTR_016G019600</name>
</gene>
<keyword evidence="1" id="KW-0472">Membrane</keyword>
<accession>A0A2K1X9D6</accession>
<keyword evidence="3" id="KW-1185">Reference proteome</keyword>
<protein>
    <submittedName>
        <fullName evidence="2">Uncharacterized protein</fullName>
    </submittedName>
</protein>
<dbReference type="EMBL" id="CM009305">
    <property type="protein sequence ID" value="PNS97384.1"/>
    <property type="molecule type" value="Genomic_DNA"/>
</dbReference>
<sequence>MRISCSWKILKERPFNLFKMNYSSIMSSYDWDFDESGYEWNPFLCGPSSQKNYSEDESPSQPMPGGGHEYDDLINMNVFYVSFGVSYTIVALTIAVILCVNPL</sequence>
<evidence type="ECO:0000313" key="2">
    <source>
        <dbReference type="EMBL" id="PNS97384.1"/>
    </source>
</evidence>
<keyword evidence="1" id="KW-1133">Transmembrane helix</keyword>
<proteinExistence type="predicted"/>
<evidence type="ECO:0000256" key="1">
    <source>
        <dbReference type="SAM" id="Phobius"/>
    </source>
</evidence>
<feature type="transmembrane region" description="Helical" evidence="1">
    <location>
        <begin position="78"/>
        <end position="100"/>
    </location>
</feature>
<keyword evidence="1" id="KW-0812">Transmembrane</keyword>